<reference evidence="1" key="1">
    <citation type="journal article" date="2015" name="Nature">
        <title>Complex archaea that bridge the gap between prokaryotes and eukaryotes.</title>
        <authorList>
            <person name="Spang A."/>
            <person name="Saw J.H."/>
            <person name="Jorgensen S.L."/>
            <person name="Zaremba-Niedzwiedzka K."/>
            <person name="Martijn J."/>
            <person name="Lind A.E."/>
            <person name="van Eijk R."/>
            <person name="Schleper C."/>
            <person name="Guy L."/>
            <person name="Ettema T.J."/>
        </authorList>
    </citation>
    <scope>NUCLEOTIDE SEQUENCE</scope>
</reference>
<organism evidence="1">
    <name type="scientific">marine sediment metagenome</name>
    <dbReference type="NCBI Taxonomy" id="412755"/>
    <lineage>
        <taxon>unclassified sequences</taxon>
        <taxon>metagenomes</taxon>
        <taxon>ecological metagenomes</taxon>
    </lineage>
</organism>
<proteinExistence type="predicted"/>
<comment type="caution">
    <text evidence="1">The sequence shown here is derived from an EMBL/GenBank/DDBJ whole genome shotgun (WGS) entry which is preliminary data.</text>
</comment>
<accession>A0A0F9MPB6</accession>
<dbReference type="EMBL" id="LAZR01004566">
    <property type="protein sequence ID" value="KKN07474.1"/>
    <property type="molecule type" value="Genomic_DNA"/>
</dbReference>
<sequence length="102" mass="11699">MKNKKLLSFLKDYAKILKDGIDWEDIGYLYLLSGSEPAGCVRVARDLTEEEGFGHEVVATFHTMGMPCSMPVSARDYQLAKLLIEANKFLLNEERREKEEKE</sequence>
<gene>
    <name evidence="1" type="ORF">LCGC14_1066480</name>
</gene>
<protein>
    <submittedName>
        <fullName evidence="1">Uncharacterized protein</fullName>
    </submittedName>
</protein>
<name>A0A0F9MPB6_9ZZZZ</name>
<dbReference type="AlphaFoldDB" id="A0A0F9MPB6"/>
<evidence type="ECO:0000313" key="1">
    <source>
        <dbReference type="EMBL" id="KKN07474.1"/>
    </source>
</evidence>